<dbReference type="Proteomes" id="UP001152888">
    <property type="component" value="Unassembled WGS sequence"/>
</dbReference>
<dbReference type="AlphaFoldDB" id="A0A9P0JWI3"/>
<dbReference type="EMBL" id="CAKOFQ010006703">
    <property type="protein sequence ID" value="CAH1962696.1"/>
    <property type="molecule type" value="Genomic_DNA"/>
</dbReference>
<accession>A0A9P0JWI3</accession>
<sequence length="33" mass="3867">MFILGQYKYLKLNFFFFSSSSSVRAVRRTFAPG</sequence>
<keyword evidence="2" id="KW-1185">Reference proteome</keyword>
<reference evidence="1" key="1">
    <citation type="submission" date="2022-03" db="EMBL/GenBank/DDBJ databases">
        <authorList>
            <person name="Sayadi A."/>
        </authorList>
    </citation>
    <scope>NUCLEOTIDE SEQUENCE</scope>
</reference>
<proteinExistence type="predicted"/>
<evidence type="ECO:0000313" key="2">
    <source>
        <dbReference type="Proteomes" id="UP001152888"/>
    </source>
</evidence>
<protein>
    <submittedName>
        <fullName evidence="1">Uncharacterized protein</fullName>
    </submittedName>
</protein>
<evidence type="ECO:0000313" key="1">
    <source>
        <dbReference type="EMBL" id="CAH1962696.1"/>
    </source>
</evidence>
<gene>
    <name evidence="1" type="ORF">ACAOBT_LOCUS4803</name>
</gene>
<organism evidence="1 2">
    <name type="scientific">Acanthoscelides obtectus</name>
    <name type="common">Bean weevil</name>
    <name type="synonym">Bruchus obtectus</name>
    <dbReference type="NCBI Taxonomy" id="200917"/>
    <lineage>
        <taxon>Eukaryota</taxon>
        <taxon>Metazoa</taxon>
        <taxon>Ecdysozoa</taxon>
        <taxon>Arthropoda</taxon>
        <taxon>Hexapoda</taxon>
        <taxon>Insecta</taxon>
        <taxon>Pterygota</taxon>
        <taxon>Neoptera</taxon>
        <taxon>Endopterygota</taxon>
        <taxon>Coleoptera</taxon>
        <taxon>Polyphaga</taxon>
        <taxon>Cucujiformia</taxon>
        <taxon>Chrysomeloidea</taxon>
        <taxon>Chrysomelidae</taxon>
        <taxon>Bruchinae</taxon>
        <taxon>Bruchini</taxon>
        <taxon>Acanthoscelides</taxon>
    </lineage>
</organism>
<comment type="caution">
    <text evidence="1">The sequence shown here is derived from an EMBL/GenBank/DDBJ whole genome shotgun (WGS) entry which is preliminary data.</text>
</comment>
<name>A0A9P0JWI3_ACAOB</name>